<name>A0ABP1S2E9_9HEXA</name>
<evidence type="ECO:0000313" key="7">
    <source>
        <dbReference type="EMBL" id="CAL8142303.1"/>
    </source>
</evidence>
<feature type="compositionally biased region" description="Polar residues" evidence="5">
    <location>
        <begin position="245"/>
        <end position="256"/>
    </location>
</feature>
<comment type="similarity">
    <text evidence="2">Belongs to the SPT4 family.</text>
</comment>
<organism evidence="7 8">
    <name type="scientific">Orchesella dallaii</name>
    <dbReference type="NCBI Taxonomy" id="48710"/>
    <lineage>
        <taxon>Eukaryota</taxon>
        <taxon>Metazoa</taxon>
        <taxon>Ecdysozoa</taxon>
        <taxon>Arthropoda</taxon>
        <taxon>Hexapoda</taxon>
        <taxon>Collembola</taxon>
        <taxon>Entomobryomorpha</taxon>
        <taxon>Entomobryoidea</taxon>
        <taxon>Orchesellidae</taxon>
        <taxon>Orchesellinae</taxon>
        <taxon>Orchesella</taxon>
    </lineage>
</organism>
<dbReference type="SUPFAM" id="SSF63393">
    <property type="entry name" value="RNA polymerase subunits"/>
    <property type="match status" value="1"/>
</dbReference>
<feature type="region of interest" description="Disordered" evidence="5">
    <location>
        <begin position="153"/>
        <end position="281"/>
    </location>
</feature>
<feature type="compositionally biased region" description="Polar residues" evidence="5">
    <location>
        <begin position="20"/>
        <end position="37"/>
    </location>
</feature>
<evidence type="ECO:0000256" key="4">
    <source>
        <dbReference type="ARBA" id="ARBA00023242"/>
    </source>
</evidence>
<dbReference type="InterPro" id="IPR009287">
    <property type="entry name" value="Spt4"/>
</dbReference>
<evidence type="ECO:0000313" key="8">
    <source>
        <dbReference type="Proteomes" id="UP001642540"/>
    </source>
</evidence>
<sequence>MGRRGRGTKAGRGATKKTNEAASGKNTGGTEQADSSGGSRGPRRTNVATLPSDPSKNLRACMICSLIKSEAEFENEGCDNCERWLKLAGIRGSLNSYTSKNFEGMIAMIEPHNSWVAKWQRIAHLKPGVYAVNVRGEVERWVKEELKQVGDPGVRYFSRDKTKPTNPNGARRRKSRGRNREDSGDSGLMDEESDNVSTVGDRSGGVSAQEEGVQYGRTATVDEEDEEPEDQDEDHLPPAGGRNEGSANDMTESTPYRSGRTFDADSSSDDDAGSVSSKSSG</sequence>
<feature type="compositionally biased region" description="Acidic residues" evidence="5">
    <location>
        <begin position="221"/>
        <end position="233"/>
    </location>
</feature>
<evidence type="ECO:0000256" key="5">
    <source>
        <dbReference type="SAM" id="MobiDB-lite"/>
    </source>
</evidence>
<proteinExistence type="inferred from homology"/>
<accession>A0ABP1S2E9</accession>
<dbReference type="Gene3D" id="3.30.40.210">
    <property type="match status" value="1"/>
</dbReference>
<gene>
    <name evidence="7" type="ORF">ODALV1_LOCUS29006</name>
</gene>
<evidence type="ECO:0000256" key="1">
    <source>
        <dbReference type="ARBA" id="ARBA00004123"/>
    </source>
</evidence>
<dbReference type="EMBL" id="CAXLJM020000148">
    <property type="protein sequence ID" value="CAL8142303.1"/>
    <property type="molecule type" value="Genomic_DNA"/>
</dbReference>
<comment type="subcellular location">
    <subcellularLocation>
        <location evidence="1">Nucleus</location>
    </subcellularLocation>
</comment>
<evidence type="ECO:0000256" key="2">
    <source>
        <dbReference type="ARBA" id="ARBA00010464"/>
    </source>
</evidence>
<dbReference type="PANTHER" id="PTHR12882">
    <property type="entry name" value="SUPPRESSOR OF TY 4"/>
    <property type="match status" value="1"/>
</dbReference>
<keyword evidence="4" id="KW-0539">Nucleus</keyword>
<dbReference type="Pfam" id="PF06093">
    <property type="entry name" value="Spt4"/>
    <property type="match status" value="1"/>
</dbReference>
<reference evidence="7 8" key="1">
    <citation type="submission" date="2024-08" db="EMBL/GenBank/DDBJ databases">
        <authorList>
            <person name="Cucini C."/>
            <person name="Frati F."/>
        </authorList>
    </citation>
    <scope>NUCLEOTIDE SEQUENCE [LARGE SCALE GENOMIC DNA]</scope>
</reference>
<evidence type="ECO:0000259" key="6">
    <source>
        <dbReference type="SMART" id="SM01389"/>
    </source>
</evidence>
<feature type="domain" description="Spt4/RpoE2 zinc finger" evidence="6">
    <location>
        <begin position="58"/>
        <end position="135"/>
    </location>
</feature>
<dbReference type="Proteomes" id="UP001642540">
    <property type="component" value="Unassembled WGS sequence"/>
</dbReference>
<dbReference type="PANTHER" id="PTHR12882:SF1">
    <property type="entry name" value="TRANSCRIPTION ELONGATION FACTOR SPT4"/>
    <property type="match status" value="1"/>
</dbReference>
<dbReference type="CDD" id="cd07973">
    <property type="entry name" value="Spt4"/>
    <property type="match status" value="1"/>
</dbReference>
<protein>
    <recommendedName>
        <fullName evidence="6">Spt4/RpoE2 zinc finger domain-containing protein</fullName>
    </recommendedName>
</protein>
<dbReference type="InterPro" id="IPR029040">
    <property type="entry name" value="RPABC4/Spt4"/>
</dbReference>
<feature type="region of interest" description="Disordered" evidence="5">
    <location>
        <begin position="1"/>
        <end position="52"/>
    </location>
</feature>
<comment type="caution">
    <text evidence="7">The sequence shown here is derived from an EMBL/GenBank/DDBJ whole genome shotgun (WGS) entry which is preliminary data.</text>
</comment>
<keyword evidence="8" id="KW-1185">Reference proteome</keyword>
<dbReference type="InterPro" id="IPR038510">
    <property type="entry name" value="Spt4_sf"/>
</dbReference>
<dbReference type="SMART" id="SM01389">
    <property type="entry name" value="Spt4"/>
    <property type="match status" value="1"/>
</dbReference>
<keyword evidence="3" id="KW-0804">Transcription</keyword>
<dbReference type="InterPro" id="IPR022800">
    <property type="entry name" value="Spt4/RpoE2_Znf"/>
</dbReference>
<evidence type="ECO:0000256" key="3">
    <source>
        <dbReference type="ARBA" id="ARBA00023163"/>
    </source>
</evidence>